<gene>
    <name evidence="1" type="ORF">GGG87_02795</name>
</gene>
<proteinExistence type="predicted"/>
<comment type="caution">
    <text evidence="1">The sequence shown here is derived from an EMBL/GenBank/DDBJ whole genome shotgun (WGS) entry which is preliminary data.</text>
</comment>
<protein>
    <submittedName>
        <fullName evidence="1">Uncharacterized protein</fullName>
    </submittedName>
</protein>
<evidence type="ECO:0000313" key="2">
    <source>
        <dbReference type="Proteomes" id="UP000435060"/>
    </source>
</evidence>
<sequence>MQSNIVIDENLIKLNGVENVFNYPIAEVKQIGTLYIVRLAIPMNISLDKEDFNNVYCMDNTGKIIWQIQNIQPVDCSEFTIAPIVLINLNESQLFVTDFMGRKYEVKLQTGEMELKRITK</sequence>
<reference evidence="1 2" key="1">
    <citation type="submission" date="2019-11" db="EMBL/GenBank/DDBJ databases">
        <title>Streptococcis sp. isolated from the respiratory tract of Marmot.</title>
        <authorList>
            <person name="Zhang G."/>
        </authorList>
    </citation>
    <scope>NUCLEOTIDE SEQUENCE [LARGE SCALE GENOMIC DNA]</scope>
    <source>
        <strain evidence="2">zg-86</strain>
    </source>
</reference>
<name>A0ABW9R2D4_9STRE</name>
<keyword evidence="2" id="KW-1185">Reference proteome</keyword>
<organism evidence="1 2">
    <name type="scientific">Streptococcus zhangguiae</name>
    <dbReference type="NCBI Taxonomy" id="2664091"/>
    <lineage>
        <taxon>Bacteria</taxon>
        <taxon>Bacillati</taxon>
        <taxon>Bacillota</taxon>
        <taxon>Bacilli</taxon>
        <taxon>Lactobacillales</taxon>
        <taxon>Streptococcaceae</taxon>
        <taxon>Streptococcus</taxon>
    </lineage>
</organism>
<evidence type="ECO:0000313" key="1">
    <source>
        <dbReference type="EMBL" id="MTB63928.1"/>
    </source>
</evidence>
<dbReference type="EMBL" id="WLCG01000003">
    <property type="protein sequence ID" value="MTB63928.1"/>
    <property type="molecule type" value="Genomic_DNA"/>
</dbReference>
<dbReference type="Proteomes" id="UP000435060">
    <property type="component" value="Unassembled WGS sequence"/>
</dbReference>
<accession>A0ABW9R2D4</accession>
<dbReference type="Pfam" id="PF25857">
    <property type="entry name" value="DUF7957"/>
    <property type="match status" value="1"/>
</dbReference>
<dbReference type="RefSeq" id="WP_154607942.1">
    <property type="nucleotide sequence ID" value="NZ_CP072115.1"/>
</dbReference>
<dbReference type="InterPro" id="IPR058263">
    <property type="entry name" value="DUF7957"/>
</dbReference>